<name>E2S928_9ACTN</name>
<sequence>MPETNGKALWSMILGIVGLICCGLFAGIPALVLGSLARNEITASGGRQDGSGMATAGVVLGSISIVLSLVSIVLYSTGVLTLDFSLD</sequence>
<keyword evidence="1" id="KW-0812">Transmembrane</keyword>
<evidence type="ECO:0000313" key="4">
    <source>
        <dbReference type="Proteomes" id="UP000003111"/>
    </source>
</evidence>
<proteinExistence type="predicted"/>
<dbReference type="AlphaFoldDB" id="E2S928"/>
<feature type="transmembrane region" description="Helical" evidence="1">
    <location>
        <begin position="12"/>
        <end position="33"/>
    </location>
</feature>
<dbReference type="HOGENOM" id="CLU_2476441_0_0_11"/>
<dbReference type="STRING" id="585531.HMPREF0063_11014"/>
<keyword evidence="4" id="KW-1185">Reference proteome</keyword>
<organism evidence="3 4">
    <name type="scientific">Aeromicrobium marinum DSM 15272</name>
    <dbReference type="NCBI Taxonomy" id="585531"/>
    <lineage>
        <taxon>Bacteria</taxon>
        <taxon>Bacillati</taxon>
        <taxon>Actinomycetota</taxon>
        <taxon>Actinomycetes</taxon>
        <taxon>Propionibacteriales</taxon>
        <taxon>Nocardioidaceae</taxon>
        <taxon>Aeromicrobium</taxon>
    </lineage>
</organism>
<evidence type="ECO:0000313" key="3">
    <source>
        <dbReference type="EMBL" id="EFQ84298.1"/>
    </source>
</evidence>
<accession>E2S928</accession>
<keyword evidence="1" id="KW-1133">Transmembrane helix</keyword>
<keyword evidence="1" id="KW-0472">Membrane</keyword>
<dbReference type="eggNOG" id="ENOG5033A46">
    <property type="taxonomic scope" value="Bacteria"/>
</dbReference>
<reference evidence="3" key="1">
    <citation type="submission" date="2010-08" db="EMBL/GenBank/DDBJ databases">
        <authorList>
            <person name="Muzny D."/>
            <person name="Qin X."/>
            <person name="Buhay C."/>
            <person name="Dugan-Rocha S."/>
            <person name="Ding Y."/>
            <person name="Chen G."/>
            <person name="Hawes A."/>
            <person name="Holder M."/>
            <person name="Jhangiani S."/>
            <person name="Johnson A."/>
            <person name="Khan Z."/>
            <person name="Li Z."/>
            <person name="Liu W."/>
            <person name="Liu X."/>
            <person name="Perez L."/>
            <person name="Shen H."/>
            <person name="Wang Q."/>
            <person name="Watt J."/>
            <person name="Xi L."/>
            <person name="Xin Y."/>
            <person name="Zhou J."/>
            <person name="Deng J."/>
            <person name="Jiang H."/>
            <person name="Liu Y."/>
            <person name="Qu J."/>
            <person name="Song X.-Z."/>
            <person name="Zhang L."/>
            <person name="Villasana D."/>
            <person name="Johnson A."/>
            <person name="Liu J."/>
            <person name="Liyanage D."/>
            <person name="Lorensuhewa L."/>
            <person name="Robinson T."/>
            <person name="Song A."/>
            <person name="Song B.-B."/>
            <person name="Dinh H."/>
            <person name="Thornton R."/>
            <person name="Coyle M."/>
            <person name="Francisco L."/>
            <person name="Jackson L."/>
            <person name="Javaid M."/>
            <person name="Korchina V."/>
            <person name="Kovar C."/>
            <person name="Mata R."/>
            <person name="Mathew T."/>
            <person name="Ngo R."/>
            <person name="Nguyen L."/>
            <person name="Nguyen N."/>
            <person name="Okwuonu G."/>
            <person name="Ongeri F."/>
            <person name="Pham C."/>
            <person name="Simmons D."/>
            <person name="Wilczek-Boney K."/>
            <person name="Hale W."/>
            <person name="Jakkamsetti A."/>
            <person name="Pham P."/>
            <person name="Ruth R."/>
            <person name="San Lucas F."/>
            <person name="Warren J."/>
            <person name="Zhang J."/>
            <person name="Zhao Z."/>
            <person name="Zhou C."/>
            <person name="Zhu D."/>
            <person name="Lee S."/>
            <person name="Bess C."/>
            <person name="Blankenburg K."/>
            <person name="Forbes L."/>
            <person name="Fu Q."/>
            <person name="Gubbala S."/>
            <person name="Hirani K."/>
            <person name="Jayaseelan J.C."/>
            <person name="Lara F."/>
            <person name="Munidasa M."/>
            <person name="Palculict T."/>
            <person name="Patil S."/>
            <person name="Pu L.-L."/>
            <person name="Saada N."/>
            <person name="Tang L."/>
            <person name="Weissenberger G."/>
            <person name="Zhu Y."/>
            <person name="Hemphill L."/>
            <person name="Shang Y."/>
            <person name="Youmans B."/>
            <person name="Ayvaz T."/>
            <person name="Ross M."/>
            <person name="Santibanez J."/>
            <person name="Aqrawi P."/>
            <person name="Gross S."/>
            <person name="Joshi V."/>
            <person name="Fowler G."/>
            <person name="Nazareth L."/>
            <person name="Reid J."/>
            <person name="Worley K."/>
            <person name="Petrosino J."/>
            <person name="Highlander S."/>
            <person name="Gibbs R."/>
        </authorList>
    </citation>
    <scope>NUCLEOTIDE SEQUENCE [LARGE SCALE GENOMIC DNA]</scope>
    <source>
        <strain evidence="3">DSM 15272</strain>
    </source>
</reference>
<protein>
    <recommendedName>
        <fullName evidence="2">DUF4190 domain-containing protein</fullName>
    </recommendedName>
</protein>
<evidence type="ECO:0000256" key="1">
    <source>
        <dbReference type="SAM" id="Phobius"/>
    </source>
</evidence>
<dbReference type="Proteomes" id="UP000003111">
    <property type="component" value="Unassembled WGS sequence"/>
</dbReference>
<dbReference type="Pfam" id="PF13828">
    <property type="entry name" value="DUF4190"/>
    <property type="match status" value="1"/>
</dbReference>
<comment type="caution">
    <text evidence="3">The sequence shown here is derived from an EMBL/GenBank/DDBJ whole genome shotgun (WGS) entry which is preliminary data.</text>
</comment>
<evidence type="ECO:0000259" key="2">
    <source>
        <dbReference type="Pfam" id="PF13828"/>
    </source>
</evidence>
<dbReference type="EMBL" id="ACLF03000003">
    <property type="protein sequence ID" value="EFQ84298.1"/>
    <property type="molecule type" value="Genomic_DNA"/>
</dbReference>
<gene>
    <name evidence="3" type="ORF">HMPREF0063_11014</name>
</gene>
<feature type="transmembrane region" description="Helical" evidence="1">
    <location>
        <begin position="54"/>
        <end position="75"/>
    </location>
</feature>
<feature type="domain" description="DUF4190" evidence="2">
    <location>
        <begin position="8"/>
        <end position="70"/>
    </location>
</feature>
<dbReference type="InterPro" id="IPR025241">
    <property type="entry name" value="DUF4190"/>
</dbReference>